<sequence length="531" mass="61035">MKFGNEALHPHGRAEHAPAIPDEPDHDPAPRSLLEAFHNEGMSPEVLRSDSETPSEEDYDKNIRPFSTGDGLRQRIKRSTVEEQPHMILGSDSGVHIIPEDDKKQQYSSEKSPKGAGECNSSASQKDNKFRNFIFTRQFSAFDRNNIMAANSPFHGFYTLFWMGVAIFVLKISAENWRAYGDLFGAKDIIRTMFSRDVIVLLLSDGIMCGLTGVTWLIQKLTARSFVSWNRLGWILQHNAQAWQTSFIACVVGWTMVREWPWTHTVYFVLHGIVMLMKQHSYAFYNGYLSTVYERRLILSTKLEELESLVEQVDSETFDYSTPRIQNTAIAEPAPDDKNFRMDDIDRIFKIIASGDSVHVEEAHAFERVLRREIGALSEELKGTASDSSKAYPANLGFVDHYKWIPLPVVVYELEYPRSTSISWYYVAEKLVAMVGVLFVMVQISQYSIYVNANDRSHSDRDDQAERARQQFTFKVKGISMDSEQPDFPIYDGIPTKLVWYLIWEIILNILAEITFFADRRFYDAWWNSGK</sequence>
<dbReference type="EMBL" id="JAANYQ010000014">
    <property type="protein sequence ID" value="KAF4120998.1"/>
    <property type="molecule type" value="Genomic_DNA"/>
</dbReference>
<evidence type="ECO:0000256" key="6">
    <source>
        <dbReference type="SAM" id="MobiDB-lite"/>
    </source>
</evidence>
<evidence type="ECO:0000256" key="4">
    <source>
        <dbReference type="ARBA" id="ARBA00023315"/>
    </source>
</evidence>
<reference evidence="8" key="1">
    <citation type="submission" date="2020-03" db="EMBL/GenBank/DDBJ databases">
        <title>Site-based positive gene gene selection in Geosmithia morbida across the United States reveals a broad range of putative effectors and factors for local host and environmental adapation.</title>
        <authorList>
            <person name="Onufrak A."/>
            <person name="Murdoch R.W."/>
            <person name="Gazis R."/>
            <person name="Huff M."/>
            <person name="Staton M."/>
            <person name="Klingeman W."/>
            <person name="Hadziabdic D."/>
        </authorList>
    </citation>
    <scope>NUCLEOTIDE SEQUENCE</scope>
    <source>
        <strain evidence="8">1262</strain>
    </source>
</reference>
<feature type="region of interest" description="Disordered" evidence="6">
    <location>
        <begin position="1"/>
        <end position="74"/>
    </location>
</feature>
<evidence type="ECO:0000256" key="5">
    <source>
        <dbReference type="PIRNR" id="PIRNR000439"/>
    </source>
</evidence>
<evidence type="ECO:0000256" key="2">
    <source>
        <dbReference type="ARBA" id="ARBA00022679"/>
    </source>
</evidence>
<keyword evidence="9" id="KW-1185">Reference proteome</keyword>
<evidence type="ECO:0000256" key="1">
    <source>
        <dbReference type="ARBA" id="ARBA00004477"/>
    </source>
</evidence>
<evidence type="ECO:0000256" key="3">
    <source>
        <dbReference type="ARBA" id="ARBA00022824"/>
    </source>
</evidence>
<dbReference type="RefSeq" id="XP_035319650.1">
    <property type="nucleotide sequence ID" value="XM_035464464.1"/>
</dbReference>
<feature type="transmembrane region" description="Helical" evidence="7">
    <location>
        <begin position="431"/>
        <end position="450"/>
    </location>
</feature>
<name>A0A9P4YPZ8_9HYPO</name>
<keyword evidence="3 5" id="KW-0256">Endoplasmic reticulum</keyword>
<keyword evidence="7" id="KW-0812">Transmembrane</keyword>
<evidence type="ECO:0000256" key="7">
    <source>
        <dbReference type="SAM" id="Phobius"/>
    </source>
</evidence>
<proteinExistence type="inferred from homology"/>
<dbReference type="PANTHER" id="PTHR10408">
    <property type="entry name" value="STEROL O-ACYLTRANSFERASE"/>
    <property type="match status" value="1"/>
</dbReference>
<evidence type="ECO:0000313" key="9">
    <source>
        <dbReference type="Proteomes" id="UP000749293"/>
    </source>
</evidence>
<feature type="transmembrane region" description="Helical" evidence="7">
    <location>
        <begin position="198"/>
        <end position="218"/>
    </location>
</feature>
<keyword evidence="5 7" id="KW-0472">Membrane</keyword>
<keyword evidence="4 5" id="KW-0012">Acyltransferase</keyword>
<dbReference type="AlphaFoldDB" id="A0A9P4YPZ8"/>
<dbReference type="GO" id="GO:0034737">
    <property type="term" value="F:ergosterol O-acyltransferase activity"/>
    <property type="evidence" value="ECO:0007669"/>
    <property type="project" value="TreeGrafter"/>
</dbReference>
<feature type="transmembrane region" description="Helical" evidence="7">
    <location>
        <begin position="154"/>
        <end position="174"/>
    </location>
</feature>
<dbReference type="InterPro" id="IPR014371">
    <property type="entry name" value="Oat_ACAT_DAG_ARE"/>
</dbReference>
<dbReference type="PIRSF" id="PIRSF000439">
    <property type="entry name" value="Oat_ACAT_DAG_ARE"/>
    <property type="match status" value="1"/>
</dbReference>
<keyword evidence="7" id="KW-1133">Transmembrane helix</keyword>
<dbReference type="GO" id="GO:0005789">
    <property type="term" value="C:endoplasmic reticulum membrane"/>
    <property type="evidence" value="ECO:0007669"/>
    <property type="project" value="UniProtKB-SubCell"/>
</dbReference>
<dbReference type="Proteomes" id="UP000749293">
    <property type="component" value="Unassembled WGS sequence"/>
</dbReference>
<dbReference type="GeneID" id="55968714"/>
<accession>A0A9P4YPZ8</accession>
<protein>
    <recommendedName>
        <fullName evidence="5">O-acyltransferase</fullName>
    </recommendedName>
</protein>
<feature type="region of interest" description="Disordered" evidence="6">
    <location>
        <begin position="103"/>
        <end position="124"/>
    </location>
</feature>
<gene>
    <name evidence="8" type="ORF">GMORB2_2484</name>
</gene>
<feature type="transmembrane region" description="Helical" evidence="7">
    <location>
        <begin position="498"/>
        <end position="518"/>
    </location>
</feature>
<comment type="subcellular location">
    <subcellularLocation>
        <location evidence="1 5">Endoplasmic reticulum membrane</location>
        <topology evidence="1 5">Multi-pass membrane protein</topology>
    </subcellularLocation>
</comment>
<comment type="similarity">
    <text evidence="5">Belongs to the membrane-bound acyltransferase family. Sterol o-acyltransferase subfamily.</text>
</comment>
<keyword evidence="2 5" id="KW-0808">Transferase</keyword>
<comment type="caution">
    <text evidence="8">The sequence shown here is derived from an EMBL/GenBank/DDBJ whole genome shotgun (WGS) entry which is preliminary data.</text>
</comment>
<dbReference type="GO" id="GO:0008204">
    <property type="term" value="P:ergosterol metabolic process"/>
    <property type="evidence" value="ECO:0007669"/>
    <property type="project" value="TreeGrafter"/>
</dbReference>
<evidence type="ECO:0000313" key="8">
    <source>
        <dbReference type="EMBL" id="KAF4120998.1"/>
    </source>
</evidence>
<dbReference type="PANTHER" id="PTHR10408:SF23">
    <property type="entry name" value="STEROL O-ACYLTRANSFERASE 1-RELATED"/>
    <property type="match status" value="1"/>
</dbReference>
<dbReference type="OrthoDB" id="10039049at2759"/>
<organism evidence="8 9">
    <name type="scientific">Geosmithia morbida</name>
    <dbReference type="NCBI Taxonomy" id="1094350"/>
    <lineage>
        <taxon>Eukaryota</taxon>
        <taxon>Fungi</taxon>
        <taxon>Dikarya</taxon>
        <taxon>Ascomycota</taxon>
        <taxon>Pezizomycotina</taxon>
        <taxon>Sordariomycetes</taxon>
        <taxon>Hypocreomycetidae</taxon>
        <taxon>Hypocreales</taxon>
        <taxon>Bionectriaceae</taxon>
        <taxon>Geosmithia</taxon>
    </lineage>
</organism>